<dbReference type="InterPro" id="IPR050190">
    <property type="entry name" value="UPF0213_domain"/>
</dbReference>
<comment type="caution">
    <text evidence="3">The sequence shown here is derived from an EMBL/GenBank/DDBJ whole genome shotgun (WGS) entry which is preliminary data.</text>
</comment>
<dbReference type="PANTHER" id="PTHR34477:SF1">
    <property type="entry name" value="UPF0213 PROTEIN YHBQ"/>
    <property type="match status" value="1"/>
</dbReference>
<feature type="domain" description="GIY-YIG" evidence="2">
    <location>
        <begin position="1"/>
        <end position="77"/>
    </location>
</feature>
<dbReference type="SUPFAM" id="SSF82771">
    <property type="entry name" value="GIY-YIG endonuclease"/>
    <property type="match status" value="1"/>
</dbReference>
<dbReference type="CDD" id="cd10456">
    <property type="entry name" value="GIY-YIG_UPF0213"/>
    <property type="match status" value="1"/>
</dbReference>
<evidence type="ECO:0000259" key="2">
    <source>
        <dbReference type="PROSITE" id="PS50164"/>
    </source>
</evidence>
<sequence>MSYIVYILQCADTSLYVGCTNNLERKVKQHNESRWGAHYTKLRRPVTLIYSETFSTLIEARQRESEIKGWRRGKKLDLINKNQ</sequence>
<dbReference type="Gene3D" id="3.40.1440.10">
    <property type="entry name" value="GIY-YIG endonuclease"/>
    <property type="match status" value="1"/>
</dbReference>
<dbReference type="InterPro" id="IPR035901">
    <property type="entry name" value="GIY-YIG_endonuc_sf"/>
</dbReference>
<dbReference type="Pfam" id="PF01541">
    <property type="entry name" value="GIY-YIG"/>
    <property type="match status" value="1"/>
</dbReference>
<name>A0A2M6WH62_9BACT</name>
<proteinExistence type="inferred from homology"/>
<dbReference type="AlphaFoldDB" id="A0A2M6WH62"/>
<accession>A0A2M6WH62</accession>
<evidence type="ECO:0000313" key="3">
    <source>
        <dbReference type="EMBL" id="PIT92125.1"/>
    </source>
</evidence>
<reference evidence="4" key="1">
    <citation type="submission" date="2017-09" db="EMBL/GenBank/DDBJ databases">
        <title>Depth-based differentiation of microbial function through sediment-hosted aquifers and enrichment of novel symbionts in the deep terrestrial subsurface.</title>
        <authorList>
            <person name="Probst A.J."/>
            <person name="Ladd B."/>
            <person name="Jarett J.K."/>
            <person name="Geller-Mcgrath D.E."/>
            <person name="Sieber C.M.K."/>
            <person name="Emerson J.B."/>
            <person name="Anantharaman K."/>
            <person name="Thomas B.C."/>
            <person name="Malmstrom R."/>
            <person name="Stieglmeier M."/>
            <person name="Klingl A."/>
            <person name="Woyke T."/>
            <person name="Ryan C.M."/>
            <person name="Banfield J.F."/>
        </authorList>
    </citation>
    <scope>NUCLEOTIDE SEQUENCE [LARGE SCALE GENOMIC DNA]</scope>
</reference>
<dbReference type="Proteomes" id="UP000228635">
    <property type="component" value="Unassembled WGS sequence"/>
</dbReference>
<dbReference type="PANTHER" id="PTHR34477">
    <property type="entry name" value="UPF0213 PROTEIN YHBQ"/>
    <property type="match status" value="1"/>
</dbReference>
<gene>
    <name evidence="3" type="ORF">COU08_04465</name>
</gene>
<evidence type="ECO:0000313" key="4">
    <source>
        <dbReference type="Proteomes" id="UP000228635"/>
    </source>
</evidence>
<evidence type="ECO:0000256" key="1">
    <source>
        <dbReference type="ARBA" id="ARBA00007435"/>
    </source>
</evidence>
<protein>
    <recommendedName>
        <fullName evidence="2">GIY-YIG domain-containing protein</fullName>
    </recommendedName>
</protein>
<comment type="similarity">
    <text evidence="1">Belongs to the UPF0213 family.</text>
</comment>
<dbReference type="InterPro" id="IPR000305">
    <property type="entry name" value="GIY-YIG_endonuc"/>
</dbReference>
<dbReference type="PROSITE" id="PS50164">
    <property type="entry name" value="GIY_YIG"/>
    <property type="match status" value="1"/>
</dbReference>
<dbReference type="EMBL" id="PFBA01000035">
    <property type="protein sequence ID" value="PIT92125.1"/>
    <property type="molecule type" value="Genomic_DNA"/>
</dbReference>
<organism evidence="3 4">
    <name type="scientific">Candidatus Harrisonbacteria bacterium CG10_big_fil_rev_8_21_14_0_10_42_17</name>
    <dbReference type="NCBI Taxonomy" id="1974584"/>
    <lineage>
        <taxon>Bacteria</taxon>
        <taxon>Candidatus Harrisoniibacteriota</taxon>
    </lineage>
</organism>
<dbReference type="SMART" id="SM00465">
    <property type="entry name" value="GIYc"/>
    <property type="match status" value="1"/>
</dbReference>